<sequence>MQMANGFGTIESKVLGGARNSEGRNLCLEYCGRSECPSSDSQFGSIPQEFGQTIQVFCKRRIEASFQVKKVTSTVGCFFFLNLREHMLKGPPHQKGSSGPIRIIHCNWEM</sequence>
<reference evidence="1" key="1">
    <citation type="thesis" date="2020" institute="ProQuest LLC" country="789 East Eisenhower Parkway, Ann Arbor, MI, USA">
        <title>Comparative Genomics and Chromosome Evolution.</title>
        <authorList>
            <person name="Mudd A.B."/>
        </authorList>
    </citation>
    <scope>NUCLEOTIDE SEQUENCE</scope>
    <source>
        <strain evidence="1">237g6f4</strain>
        <tissue evidence="1">Blood</tissue>
    </source>
</reference>
<organism evidence="1 2">
    <name type="scientific">Engystomops pustulosus</name>
    <name type="common">Tungara frog</name>
    <name type="synonym">Physalaemus pustulosus</name>
    <dbReference type="NCBI Taxonomy" id="76066"/>
    <lineage>
        <taxon>Eukaryota</taxon>
        <taxon>Metazoa</taxon>
        <taxon>Chordata</taxon>
        <taxon>Craniata</taxon>
        <taxon>Vertebrata</taxon>
        <taxon>Euteleostomi</taxon>
        <taxon>Amphibia</taxon>
        <taxon>Batrachia</taxon>
        <taxon>Anura</taxon>
        <taxon>Neobatrachia</taxon>
        <taxon>Hyloidea</taxon>
        <taxon>Leptodactylidae</taxon>
        <taxon>Leiuperinae</taxon>
        <taxon>Engystomops</taxon>
    </lineage>
</organism>
<comment type="caution">
    <text evidence="1">The sequence shown here is derived from an EMBL/GenBank/DDBJ whole genome shotgun (WGS) entry which is preliminary data.</text>
</comment>
<dbReference type="EMBL" id="WNYA01001564">
    <property type="protein sequence ID" value="KAG8545518.1"/>
    <property type="molecule type" value="Genomic_DNA"/>
</dbReference>
<evidence type="ECO:0000313" key="2">
    <source>
        <dbReference type="Proteomes" id="UP000824782"/>
    </source>
</evidence>
<dbReference type="AlphaFoldDB" id="A0AAV6ZI22"/>
<gene>
    <name evidence="1" type="ORF">GDO81_020719</name>
</gene>
<evidence type="ECO:0000313" key="1">
    <source>
        <dbReference type="EMBL" id="KAG8545518.1"/>
    </source>
</evidence>
<name>A0AAV6ZI22_ENGPU</name>
<accession>A0AAV6ZI22</accession>
<keyword evidence="2" id="KW-1185">Reference proteome</keyword>
<protein>
    <submittedName>
        <fullName evidence="1">Uncharacterized protein</fullName>
    </submittedName>
</protein>
<proteinExistence type="predicted"/>
<dbReference type="Proteomes" id="UP000824782">
    <property type="component" value="Unassembled WGS sequence"/>
</dbReference>